<feature type="compositionally biased region" description="Acidic residues" evidence="6">
    <location>
        <begin position="19"/>
        <end position="36"/>
    </location>
</feature>
<feature type="region of interest" description="Disordered" evidence="6">
    <location>
        <begin position="286"/>
        <end position="320"/>
    </location>
</feature>
<dbReference type="InterPro" id="IPR006802">
    <property type="entry name" value="Radial_spoke"/>
</dbReference>
<keyword evidence="5" id="KW-0966">Cell projection</keyword>
<proteinExistence type="predicted"/>
<dbReference type="Pfam" id="PF04712">
    <property type="entry name" value="Radial_spoke"/>
    <property type="match status" value="1"/>
</dbReference>
<feature type="non-terminal residue" evidence="7">
    <location>
        <position position="1"/>
    </location>
</feature>
<feature type="compositionally biased region" description="Basic and acidic residues" evidence="6">
    <location>
        <begin position="51"/>
        <end position="65"/>
    </location>
</feature>
<gene>
    <name evidence="7" type="ORF">MAR_033040</name>
</gene>
<evidence type="ECO:0000256" key="3">
    <source>
        <dbReference type="ARBA" id="ARBA00023069"/>
    </source>
</evidence>
<feature type="region of interest" description="Disordered" evidence="6">
    <location>
        <begin position="51"/>
        <end position="72"/>
    </location>
</feature>
<keyword evidence="4" id="KW-0206">Cytoskeleton</keyword>
<feature type="non-terminal residue" evidence="7">
    <location>
        <position position="418"/>
    </location>
</feature>
<feature type="region of interest" description="Disordered" evidence="6">
    <location>
        <begin position="14"/>
        <end position="37"/>
    </location>
</feature>
<feature type="compositionally biased region" description="Acidic residues" evidence="6">
    <location>
        <begin position="288"/>
        <end position="300"/>
    </location>
</feature>
<dbReference type="Proteomes" id="UP001164746">
    <property type="component" value="Chromosome 17"/>
</dbReference>
<evidence type="ECO:0000256" key="1">
    <source>
        <dbReference type="ARBA" id="ARBA00004430"/>
    </source>
</evidence>
<feature type="compositionally biased region" description="Acidic residues" evidence="6">
    <location>
        <begin position="390"/>
        <end position="418"/>
    </location>
</feature>
<organism evidence="7 8">
    <name type="scientific">Mya arenaria</name>
    <name type="common">Soft-shell clam</name>
    <dbReference type="NCBI Taxonomy" id="6604"/>
    <lineage>
        <taxon>Eukaryota</taxon>
        <taxon>Metazoa</taxon>
        <taxon>Spiralia</taxon>
        <taxon>Lophotrochozoa</taxon>
        <taxon>Mollusca</taxon>
        <taxon>Bivalvia</taxon>
        <taxon>Autobranchia</taxon>
        <taxon>Heteroconchia</taxon>
        <taxon>Euheterodonta</taxon>
        <taxon>Imparidentia</taxon>
        <taxon>Neoheterodontei</taxon>
        <taxon>Myida</taxon>
        <taxon>Myoidea</taxon>
        <taxon>Myidae</taxon>
        <taxon>Mya</taxon>
    </lineage>
</organism>
<keyword evidence="2" id="KW-0963">Cytoplasm</keyword>
<protein>
    <submittedName>
        <fullName evidence="7">HARB1-like protein</fullName>
    </submittedName>
</protein>
<reference evidence="7" key="1">
    <citation type="submission" date="2022-11" db="EMBL/GenBank/DDBJ databases">
        <title>Centuries of genome instability and evolution in soft-shell clam transmissible cancer (bioRxiv).</title>
        <authorList>
            <person name="Hart S.F.M."/>
            <person name="Yonemitsu M.A."/>
            <person name="Giersch R.M."/>
            <person name="Beal B.F."/>
            <person name="Arriagada G."/>
            <person name="Davis B.W."/>
            <person name="Ostrander E.A."/>
            <person name="Goff S.P."/>
            <person name="Metzger M.J."/>
        </authorList>
    </citation>
    <scope>NUCLEOTIDE SEQUENCE</scope>
    <source>
        <strain evidence="7">MELC-2E11</strain>
        <tissue evidence="7">Siphon/mantle</tissue>
    </source>
</reference>
<evidence type="ECO:0000256" key="2">
    <source>
        <dbReference type="ARBA" id="ARBA00022490"/>
    </source>
</evidence>
<evidence type="ECO:0000256" key="4">
    <source>
        <dbReference type="ARBA" id="ARBA00023212"/>
    </source>
</evidence>
<feature type="region of interest" description="Disordered" evidence="6">
    <location>
        <begin position="386"/>
        <end position="418"/>
    </location>
</feature>
<evidence type="ECO:0000256" key="6">
    <source>
        <dbReference type="SAM" id="MobiDB-lite"/>
    </source>
</evidence>
<comment type="subcellular location">
    <subcellularLocation>
        <location evidence="1">Cytoplasm</location>
        <location evidence="1">Cytoskeleton</location>
        <location evidence="1">Cilium axoneme</location>
    </subcellularLocation>
</comment>
<dbReference type="EMBL" id="CP111028">
    <property type="protein sequence ID" value="WAR30498.1"/>
    <property type="molecule type" value="Genomic_DNA"/>
</dbReference>
<evidence type="ECO:0000313" key="8">
    <source>
        <dbReference type="Proteomes" id="UP001164746"/>
    </source>
</evidence>
<name>A0ABY7G7U7_MYAAR</name>
<keyword evidence="8" id="KW-1185">Reference proteome</keyword>
<evidence type="ECO:0000256" key="5">
    <source>
        <dbReference type="ARBA" id="ARBA00023273"/>
    </source>
</evidence>
<accession>A0ABY7G7U7</accession>
<keyword evidence="3" id="KW-0969">Cilium</keyword>
<evidence type="ECO:0000313" key="7">
    <source>
        <dbReference type="EMBL" id="WAR30498.1"/>
    </source>
</evidence>
<sequence length="418" mass="46629">VLGTTGIFYVAEGEFHEGDYEDDSSGTHEDAEEEESDLRVGIRFKNVKRNHDDRKRGVRGRRDLMNDSSSDLEEMSRLMKLERLTPPAQPMKDHVPQSATEKLAHAQWAMLKTQLEDGSPLPPEQTAEVPDILRLAAKLEAAGVGLPREEFVRMSLALRDLVNMYPNVQAMDRAPNLNDLTEMEIIQRYRFNMNGILYLEQLIGNGITPKGGHANGYYLLEDSGYPAKRSLLTPYLAPQNATEEGYNRSHKITRALVERSIRQLKKRVIVACCVLHNICKERAIPINGDDDSDDEDDNADDQLAQGVQQPPNVAGNRFRDHGHDFHAGAAVTAAVVVSVVAATTSRTVDNFSRCSGVLGILIEGIIDLDPQILLFLRFSALPEGEFHEGDYEDDSSGTHEDAEEEESDLREEDSSLFE</sequence>